<dbReference type="FunFam" id="2.30.30.40:FF:000100">
    <property type="entry name" value="SH3 domain-containing YSC84-like protein 1"/>
    <property type="match status" value="1"/>
</dbReference>
<dbReference type="Gene3D" id="2.30.30.40">
    <property type="entry name" value="SH3 Domains"/>
    <property type="match status" value="1"/>
</dbReference>
<organism evidence="6 7">
    <name type="scientific">Penicillium arizonense</name>
    <dbReference type="NCBI Taxonomy" id="1835702"/>
    <lineage>
        <taxon>Eukaryota</taxon>
        <taxon>Fungi</taxon>
        <taxon>Dikarya</taxon>
        <taxon>Ascomycota</taxon>
        <taxon>Pezizomycotina</taxon>
        <taxon>Eurotiomycetes</taxon>
        <taxon>Eurotiomycetidae</taxon>
        <taxon>Eurotiales</taxon>
        <taxon>Aspergillaceae</taxon>
        <taxon>Penicillium</taxon>
    </lineage>
</organism>
<comment type="similarity">
    <text evidence="1">Belongs to the SH3YL1 family.</text>
</comment>
<feature type="compositionally biased region" description="Basic and acidic residues" evidence="4">
    <location>
        <begin position="1085"/>
        <end position="1104"/>
    </location>
</feature>
<evidence type="ECO:0000256" key="3">
    <source>
        <dbReference type="PROSITE-ProRule" id="PRU00192"/>
    </source>
</evidence>
<dbReference type="RefSeq" id="XP_022484753.1">
    <property type="nucleotide sequence ID" value="XM_022635390.1"/>
</dbReference>
<evidence type="ECO:0000256" key="1">
    <source>
        <dbReference type="ARBA" id="ARBA00007761"/>
    </source>
</evidence>
<feature type="region of interest" description="Disordered" evidence="4">
    <location>
        <begin position="662"/>
        <end position="721"/>
    </location>
</feature>
<dbReference type="CDD" id="cd11525">
    <property type="entry name" value="SYLF_SH3YL1_like"/>
    <property type="match status" value="1"/>
</dbReference>
<feature type="compositionally biased region" description="Polar residues" evidence="4">
    <location>
        <begin position="884"/>
        <end position="895"/>
    </location>
</feature>
<dbReference type="InterPro" id="IPR013941">
    <property type="entry name" value="ZDS1_C"/>
</dbReference>
<feature type="compositionally biased region" description="Polar residues" evidence="4">
    <location>
        <begin position="688"/>
        <end position="698"/>
    </location>
</feature>
<evidence type="ECO:0000313" key="7">
    <source>
        <dbReference type="Proteomes" id="UP000177622"/>
    </source>
</evidence>
<feature type="compositionally biased region" description="Basic and acidic residues" evidence="4">
    <location>
        <begin position="1025"/>
        <end position="1055"/>
    </location>
</feature>
<dbReference type="CDD" id="cd11842">
    <property type="entry name" value="SH3_Ysc84p_like"/>
    <property type="match status" value="1"/>
</dbReference>
<accession>A0A1F5L7Z0</accession>
<dbReference type="SMART" id="SM01327">
    <property type="entry name" value="Zds_C"/>
    <property type="match status" value="1"/>
</dbReference>
<dbReference type="SUPFAM" id="SSF50044">
    <property type="entry name" value="SH3-domain"/>
    <property type="match status" value="1"/>
</dbReference>
<dbReference type="InterPro" id="IPR040206">
    <property type="entry name" value="Zds1/2"/>
</dbReference>
<dbReference type="SMART" id="SM00326">
    <property type="entry name" value="SH3"/>
    <property type="match status" value="1"/>
</dbReference>
<dbReference type="STRING" id="1835702.A0A1F5L7Z0"/>
<feature type="compositionally biased region" description="Polar residues" evidence="4">
    <location>
        <begin position="953"/>
        <end position="985"/>
    </location>
</feature>
<feature type="region of interest" description="Disordered" evidence="4">
    <location>
        <begin position="743"/>
        <end position="1064"/>
    </location>
</feature>
<gene>
    <name evidence="6" type="ORF">PENARI_c022G06396</name>
</gene>
<dbReference type="PROSITE" id="PS50002">
    <property type="entry name" value="SH3"/>
    <property type="match status" value="1"/>
</dbReference>
<feature type="region of interest" description="Disordered" evidence="4">
    <location>
        <begin position="453"/>
        <end position="472"/>
    </location>
</feature>
<evidence type="ECO:0000256" key="4">
    <source>
        <dbReference type="SAM" id="MobiDB-lite"/>
    </source>
</evidence>
<dbReference type="EMBL" id="LXJU01000022">
    <property type="protein sequence ID" value="OGE49302.1"/>
    <property type="molecule type" value="Genomic_DNA"/>
</dbReference>
<dbReference type="GO" id="GO:0010971">
    <property type="term" value="P:positive regulation of G2/M transition of mitotic cell cycle"/>
    <property type="evidence" value="ECO:0007669"/>
    <property type="project" value="TreeGrafter"/>
</dbReference>
<name>A0A1F5L7Z0_PENAI</name>
<dbReference type="Pfam" id="PF04366">
    <property type="entry name" value="Ysc84"/>
    <property type="match status" value="1"/>
</dbReference>
<dbReference type="PANTHER" id="PTHR28089">
    <property type="entry name" value="PROTEIN ZDS1-RELATED"/>
    <property type="match status" value="1"/>
</dbReference>
<dbReference type="PRINTS" id="PR00452">
    <property type="entry name" value="SH3DOMAIN"/>
</dbReference>
<feature type="domain" description="SH3" evidence="5">
    <location>
        <begin position="350"/>
        <end position="411"/>
    </location>
</feature>
<proteinExistence type="inferred from homology"/>
<feature type="region of interest" description="Disordered" evidence="4">
    <location>
        <begin position="1085"/>
        <end position="1139"/>
    </location>
</feature>
<feature type="compositionally biased region" description="Basic residues" evidence="4">
    <location>
        <begin position="1113"/>
        <end position="1128"/>
    </location>
</feature>
<feature type="compositionally biased region" description="Low complexity" evidence="4">
    <location>
        <begin position="1217"/>
        <end position="1244"/>
    </location>
</feature>
<dbReference type="InterPro" id="IPR036028">
    <property type="entry name" value="SH3-like_dom_sf"/>
</dbReference>
<dbReference type="InterPro" id="IPR033643">
    <property type="entry name" value="SYLF_SH3YL1-like"/>
</dbReference>
<dbReference type="Proteomes" id="UP000177622">
    <property type="component" value="Unassembled WGS sequence"/>
</dbReference>
<protein>
    <recommendedName>
        <fullName evidence="5">SH3 domain-containing protein</fullName>
    </recommendedName>
</protein>
<feature type="region of interest" description="Disordered" evidence="4">
    <location>
        <begin position="249"/>
        <end position="321"/>
    </location>
</feature>
<feature type="compositionally biased region" description="Basic and acidic residues" evidence="4">
    <location>
        <begin position="871"/>
        <end position="880"/>
    </location>
</feature>
<evidence type="ECO:0000259" key="5">
    <source>
        <dbReference type="PROSITE" id="PS50002"/>
    </source>
</evidence>
<feature type="compositionally biased region" description="Polar residues" evidence="4">
    <location>
        <begin position="566"/>
        <end position="577"/>
    </location>
</feature>
<feature type="compositionally biased region" description="Low complexity" evidence="4">
    <location>
        <begin position="822"/>
        <end position="848"/>
    </location>
</feature>
<evidence type="ECO:0000256" key="2">
    <source>
        <dbReference type="ARBA" id="ARBA00022443"/>
    </source>
</evidence>
<dbReference type="GO" id="GO:0051666">
    <property type="term" value="P:actin cortical patch localization"/>
    <property type="evidence" value="ECO:0007669"/>
    <property type="project" value="UniProtKB-ARBA"/>
</dbReference>
<feature type="region of interest" description="Disordered" evidence="4">
    <location>
        <begin position="513"/>
        <end position="580"/>
    </location>
</feature>
<evidence type="ECO:0000313" key="6">
    <source>
        <dbReference type="EMBL" id="OGE49302.1"/>
    </source>
</evidence>
<feature type="compositionally biased region" description="Low complexity" evidence="4">
    <location>
        <begin position="517"/>
        <end position="533"/>
    </location>
</feature>
<dbReference type="OrthoDB" id="443981at2759"/>
<keyword evidence="7" id="KW-1185">Reference proteome</keyword>
<comment type="caution">
    <text evidence="6">The sequence shown here is derived from an EMBL/GenBank/DDBJ whole genome shotgun (WGS) entry which is preliminary data.</text>
</comment>
<feature type="compositionally biased region" description="Acidic residues" evidence="4">
    <location>
        <begin position="1286"/>
        <end position="1297"/>
    </location>
</feature>
<dbReference type="Pfam" id="PF08632">
    <property type="entry name" value="Zds_C"/>
    <property type="match status" value="1"/>
</dbReference>
<feature type="compositionally biased region" description="Basic and acidic residues" evidence="4">
    <location>
        <begin position="701"/>
        <end position="717"/>
    </location>
</feature>
<dbReference type="GO" id="GO:0030010">
    <property type="term" value="P:establishment of cell polarity"/>
    <property type="evidence" value="ECO:0007669"/>
    <property type="project" value="TreeGrafter"/>
</dbReference>
<feature type="region of interest" description="Disordered" evidence="4">
    <location>
        <begin position="1195"/>
        <end position="1297"/>
    </location>
</feature>
<sequence length="1297" mass="141697">MPLGINNPLPSSMNSECKKAAKILTSFVDPRQAFGPDKVIPPEILAGAKGLAVLTVLKAGFLGSGRFGSGIVVARLGDGSWSAPSAIATAGAGIGGQIGFELTDFVFILNDAAAVRTFSQVGTLTLGGNVSLAAGPVGRNAEAAGAASTKGVAAVFSYSKTKGLFAGVSLEGSMLVERKDANEKLYRSRVSANQLLTGSVRPPPAADALMRVLNSRAFQGNARAYGDSMYNDMPVYDESHDDVVWEGRRGEAYGQGSRRGRSNTTGDDYDYRDQPRRANTWADDVYDRPAGGLGRSATGREPPSDSYDGYGRNRSNTAPFEEDYVYSDRRPTRPTAPKPVFGQKTSAAQLRQDQAVALFTFDADQEGDLGFKKGEIITILKRTEKAEDWWTGRIGDRVGIFPSNYVDASCLKCPQYIQAEVDPPTFSLRQIVTSYILQRGVFVLIASTSAHEAGGGHATRRGHAPHLSISDPSHHVTEAIGHMYDDHYDPNDPRRLSYISSPLGESITTIPRAAAGSESNPSPSSPLHNSFSEGQTKPPNGHTRPSLVANRAYDRETDSVVPEGTRSPSETATSSFPLNDIDYESDPAAVAQELNNLAAIRRMSMDVAAAGDPDLPGFALPPSPSADEDDASRLFWVPARLHPELAPKEFKSFLDSKADHIKRRSGDYSGGTERQGSGAGLHRKRSMLSRQIDNSSGYTDGADRLEHQRSQSNKRDGMLSPNLQQLETLVDDSKPADKESTLLRGMQDLSIEDRPILPPAPLGNSLRRSTRTQYKKAGSLKKGEKLPYSKRVGRGASESAGSDAEILPISGKTRMSPDPMPNTNRTTRSQSTSSHGTAYTSGAGSGSTFDPIVDQPGAERGDSYAGGHSDFASDRPDGSRQWHSRISSNGRSTLVTPPGDQQIPAIVETPPAPETNRIPSPPSQRSADRTPTSTPPPKTSLHDAAPSKRSKNSRQSPESTSSLNDFANNPQMIPGNSTRTDSLSFIPTIPEERKHDERKSEGKKSKDKKDSDGSRKSSWHWLLGSEEKDKDKKKHKESESKSTKSKVDKAHDNTRLDVLQSSIDNTPRARESLVLDRLDPKLEEERRKDGVRRASGDSKKEKDGIFSSIFGGGRKKHGGEGHHRKHSSRNLSPDPPMQVMRPDLDYPWTRFSILEERAIYRMAHIKLANPRRALYSQVLLSNFMYSYLAKVQQMHPQTGHSSSGSQRSSKSRDQPDEYTQYQRYQESQEQQHYAESAYDDSSMYDYDDDPHDRYGAHSRGSKQGYENGSAYGPGYQYGHSSFGDDVQLDDDDDDDMW</sequence>
<dbReference type="InterPro" id="IPR007461">
    <property type="entry name" value="Ysc84_actin-binding"/>
</dbReference>
<dbReference type="GeneID" id="34580124"/>
<dbReference type="InterPro" id="IPR001452">
    <property type="entry name" value="SH3_domain"/>
</dbReference>
<dbReference type="GO" id="GO:0005737">
    <property type="term" value="C:cytoplasm"/>
    <property type="evidence" value="ECO:0007669"/>
    <property type="project" value="TreeGrafter"/>
</dbReference>
<feature type="compositionally biased region" description="Basic and acidic residues" evidence="4">
    <location>
        <begin position="990"/>
        <end position="1015"/>
    </location>
</feature>
<reference evidence="6 7" key="1">
    <citation type="journal article" date="2016" name="Sci. Rep.">
        <title>Penicillium arizonense, a new, genome sequenced fungal species, reveals a high chemical diversity in secreted metabolites.</title>
        <authorList>
            <person name="Grijseels S."/>
            <person name="Nielsen J.C."/>
            <person name="Randelovic M."/>
            <person name="Nielsen J."/>
            <person name="Nielsen K.F."/>
            <person name="Workman M."/>
            <person name="Frisvad J.C."/>
        </authorList>
    </citation>
    <scope>NUCLEOTIDE SEQUENCE [LARGE SCALE GENOMIC DNA]</scope>
    <source>
        <strain evidence="6 7">CBS 141311</strain>
    </source>
</reference>
<keyword evidence="2 3" id="KW-0728">SH3 domain</keyword>
<dbReference type="Pfam" id="PF00018">
    <property type="entry name" value="SH3_1"/>
    <property type="match status" value="1"/>
</dbReference>
<dbReference type="PANTHER" id="PTHR28089:SF1">
    <property type="entry name" value="PROTEIN ZDS1-RELATED"/>
    <property type="match status" value="1"/>
</dbReference>